<reference evidence="1" key="1">
    <citation type="submission" date="2016-04" db="EMBL/GenBank/DDBJ databases">
        <authorList>
            <person name="Evans L.H."/>
            <person name="Alamgir A."/>
            <person name="Owens N."/>
            <person name="Weber N.D."/>
            <person name="Virtaneva K."/>
            <person name="Barbian K."/>
            <person name="Babar A."/>
            <person name="Rosenke K."/>
        </authorList>
    </citation>
    <scope>NUCLEOTIDE SEQUENCE</scope>
    <source>
        <strain evidence="1">86-2</strain>
    </source>
</reference>
<dbReference type="EMBL" id="FLUL01000001">
    <property type="protein sequence ID" value="SBW04774.1"/>
    <property type="molecule type" value="Genomic_DNA"/>
</dbReference>
<dbReference type="AlphaFoldDB" id="A0A212JZ82"/>
<gene>
    <name evidence="1" type="ORF">KL86DYS2_12672</name>
</gene>
<proteinExistence type="predicted"/>
<accession>A0A212JZ82</accession>
<evidence type="ECO:0000313" key="1">
    <source>
        <dbReference type="EMBL" id="SBW04774.1"/>
    </source>
</evidence>
<name>A0A212JZ82_9BACT</name>
<sequence length="39" mass="4768">MVSTWEIFSFIITNFVKYGRDYLISKYVTYENIPAKYYC</sequence>
<organism evidence="1">
    <name type="scientific">uncultured Dysgonomonas sp</name>
    <dbReference type="NCBI Taxonomy" id="206096"/>
    <lineage>
        <taxon>Bacteria</taxon>
        <taxon>Pseudomonadati</taxon>
        <taxon>Bacteroidota</taxon>
        <taxon>Bacteroidia</taxon>
        <taxon>Bacteroidales</taxon>
        <taxon>Dysgonomonadaceae</taxon>
        <taxon>Dysgonomonas</taxon>
        <taxon>environmental samples</taxon>
    </lineage>
</organism>
<protein>
    <submittedName>
        <fullName evidence="1">Uncharacterized protein</fullName>
    </submittedName>
</protein>